<dbReference type="EMBL" id="JBHSON010000116">
    <property type="protein sequence ID" value="MFC5753568.1"/>
    <property type="molecule type" value="Genomic_DNA"/>
</dbReference>
<gene>
    <name evidence="2" type="ORF">ACFPZN_48795</name>
</gene>
<feature type="transmembrane region" description="Helical" evidence="1">
    <location>
        <begin position="135"/>
        <end position="159"/>
    </location>
</feature>
<evidence type="ECO:0008006" key="4">
    <source>
        <dbReference type="Google" id="ProtNLM"/>
    </source>
</evidence>
<evidence type="ECO:0000313" key="2">
    <source>
        <dbReference type="EMBL" id="MFC5753568.1"/>
    </source>
</evidence>
<keyword evidence="1" id="KW-1133">Transmembrane helix</keyword>
<evidence type="ECO:0000313" key="3">
    <source>
        <dbReference type="Proteomes" id="UP001596074"/>
    </source>
</evidence>
<sequence length="167" mass="16847">MSRHDLRTGPAPESPEELLAHACALLRLCGQDAALAAVLLVLVAAGTVTRLAYAGWPGPVALLPLLAVAASFGISAVLAVGSRRTLVAALGSVRAATGAPLDPAVPWTPAGLRPALDPRVRDAELRRLLGAAHRCCGLAWQAVLWAAAAGVLFVLWSALSAAAGAGG</sequence>
<name>A0ABW1AG91_9ACTN</name>
<evidence type="ECO:0000256" key="1">
    <source>
        <dbReference type="SAM" id="Phobius"/>
    </source>
</evidence>
<dbReference type="Proteomes" id="UP001596074">
    <property type="component" value="Unassembled WGS sequence"/>
</dbReference>
<reference evidence="3" key="1">
    <citation type="journal article" date="2019" name="Int. J. Syst. Evol. Microbiol.">
        <title>The Global Catalogue of Microorganisms (GCM) 10K type strain sequencing project: providing services to taxonomists for standard genome sequencing and annotation.</title>
        <authorList>
            <consortium name="The Broad Institute Genomics Platform"/>
            <consortium name="The Broad Institute Genome Sequencing Center for Infectious Disease"/>
            <person name="Wu L."/>
            <person name="Ma J."/>
        </authorList>
    </citation>
    <scope>NUCLEOTIDE SEQUENCE [LARGE SCALE GENOMIC DNA]</scope>
    <source>
        <strain evidence="3">KCTC 42087</strain>
    </source>
</reference>
<dbReference type="RefSeq" id="WP_378290717.1">
    <property type="nucleotide sequence ID" value="NZ_JBHSON010000116.1"/>
</dbReference>
<feature type="transmembrane region" description="Helical" evidence="1">
    <location>
        <begin position="59"/>
        <end position="80"/>
    </location>
</feature>
<proteinExistence type="predicted"/>
<keyword evidence="1" id="KW-0472">Membrane</keyword>
<organism evidence="2 3">
    <name type="scientific">Actinomadura rugatobispora</name>
    <dbReference type="NCBI Taxonomy" id="1994"/>
    <lineage>
        <taxon>Bacteria</taxon>
        <taxon>Bacillati</taxon>
        <taxon>Actinomycetota</taxon>
        <taxon>Actinomycetes</taxon>
        <taxon>Streptosporangiales</taxon>
        <taxon>Thermomonosporaceae</taxon>
        <taxon>Actinomadura</taxon>
    </lineage>
</organism>
<protein>
    <recommendedName>
        <fullName evidence="4">Integral membrane plasmid transfer protein</fullName>
    </recommendedName>
</protein>
<comment type="caution">
    <text evidence="2">The sequence shown here is derived from an EMBL/GenBank/DDBJ whole genome shotgun (WGS) entry which is preliminary data.</text>
</comment>
<keyword evidence="1" id="KW-0812">Transmembrane</keyword>
<keyword evidence="3" id="KW-1185">Reference proteome</keyword>
<feature type="transmembrane region" description="Helical" evidence="1">
    <location>
        <begin position="33"/>
        <end position="53"/>
    </location>
</feature>
<accession>A0ABW1AG91</accession>